<reference evidence="2 3" key="1">
    <citation type="submission" date="2016-11" db="EMBL/GenBank/DDBJ databases">
        <authorList>
            <person name="Jaros S."/>
            <person name="Januszkiewicz K."/>
            <person name="Wedrychowicz H."/>
        </authorList>
    </citation>
    <scope>NUCLEOTIDE SEQUENCE [LARGE SCALE GENOMIC DNA]</scope>
    <source>
        <strain evidence="2 3">DSM 21425</strain>
    </source>
</reference>
<protein>
    <submittedName>
        <fullName evidence="2">Rod shape-determining protein MreD</fullName>
    </submittedName>
</protein>
<evidence type="ECO:0000256" key="1">
    <source>
        <dbReference type="SAM" id="Phobius"/>
    </source>
</evidence>
<feature type="transmembrane region" description="Helical" evidence="1">
    <location>
        <begin position="113"/>
        <end position="133"/>
    </location>
</feature>
<dbReference type="STRING" id="579105.SAMN04488096_10975"/>
<dbReference type="EMBL" id="FQYY01000009">
    <property type="protein sequence ID" value="SHJ16073.1"/>
    <property type="molecule type" value="Genomic_DNA"/>
</dbReference>
<feature type="transmembrane region" description="Helical" evidence="1">
    <location>
        <begin position="38"/>
        <end position="64"/>
    </location>
</feature>
<keyword evidence="1" id="KW-0472">Membrane</keyword>
<proteinExistence type="predicted"/>
<gene>
    <name evidence="2" type="ORF">SAMN04488096_10975</name>
</gene>
<name>A0A1M6H1J3_9FLAO</name>
<feature type="transmembrane region" description="Helical" evidence="1">
    <location>
        <begin position="145"/>
        <end position="163"/>
    </location>
</feature>
<feature type="transmembrane region" description="Helical" evidence="1">
    <location>
        <begin position="12"/>
        <end position="32"/>
    </location>
</feature>
<evidence type="ECO:0000313" key="3">
    <source>
        <dbReference type="Proteomes" id="UP000184225"/>
    </source>
</evidence>
<organism evidence="2 3">
    <name type="scientific">Mesonia phycicola</name>
    <dbReference type="NCBI Taxonomy" id="579105"/>
    <lineage>
        <taxon>Bacteria</taxon>
        <taxon>Pseudomonadati</taxon>
        <taxon>Bacteroidota</taxon>
        <taxon>Flavobacteriia</taxon>
        <taxon>Flavobacteriales</taxon>
        <taxon>Flavobacteriaceae</taxon>
        <taxon>Mesonia</taxon>
    </lineage>
</organism>
<accession>A0A1M6H1J3</accession>
<evidence type="ECO:0000313" key="2">
    <source>
        <dbReference type="EMBL" id="SHJ16073.1"/>
    </source>
</evidence>
<dbReference type="Proteomes" id="UP000184225">
    <property type="component" value="Unassembled WGS sequence"/>
</dbReference>
<keyword evidence="3" id="KW-1185">Reference proteome</keyword>
<dbReference type="AlphaFoldDB" id="A0A1M6H1J3"/>
<keyword evidence="1" id="KW-0812">Transmembrane</keyword>
<keyword evidence="1" id="KW-1133">Transmembrane helix</keyword>
<dbReference type="OrthoDB" id="1132160at2"/>
<dbReference type="RefSeq" id="WP_073153046.1">
    <property type="nucleotide sequence ID" value="NZ_FQYY01000009.1"/>
</dbReference>
<sequence>MNKVISPDIIRFVLLVLLQVLLLSNIDFLGFINPYLYVYFILLLPFTLSQWRVLLYSFLIGLAIDFFQDSGGVNAAACLVAAYFRPNILKFAFGVSYEFQTIKFYQTPITQRLTYISLLIFIHHFVLFSLAYFNFTYIVEILKDTLFSSIFTIILVLILMVLFRKNRK</sequence>